<dbReference type="PANTHER" id="PTHR45749">
    <property type="match status" value="1"/>
</dbReference>
<reference evidence="1 2" key="1">
    <citation type="journal article" date="2019" name="Commun. Biol.">
        <title>The bagworm genome reveals a unique fibroin gene that provides high tensile strength.</title>
        <authorList>
            <person name="Kono N."/>
            <person name="Nakamura H."/>
            <person name="Ohtoshi R."/>
            <person name="Tomita M."/>
            <person name="Numata K."/>
            <person name="Arakawa K."/>
        </authorList>
    </citation>
    <scope>NUCLEOTIDE SEQUENCE [LARGE SCALE GENOMIC DNA]</scope>
</reference>
<dbReference type="OrthoDB" id="10063284at2759"/>
<sequence>MNAFTGEGFCDWNNSKARIESLKNSDFHKTNVSHSKARAVVQGRVDERLIKQLDEEVLYWKKIIYCVIAIIKSLAIRGLPFRGHSEQIGDPHNGNFLEKEWPGVINALKFIAQNRDEKPTTRSEATGLQRKLQHLETAILVIVWNVILDHFNAASKKLQDSQADLSSVVQIYGSLALFLQDMRDKHFSEYEQKTKVLAGVQVYYRYDTSRKKTQKIQADESRVNERILSSGESSFSTLKRVKTYLRANMGQDRLNALALLSIEAQLVQEMDYDDKIDVFTRMKARKKTFTNRAIHY</sequence>
<organism evidence="1 2">
    <name type="scientific">Eumeta variegata</name>
    <name type="common">Bagworm moth</name>
    <name type="synonym">Eumeta japonica</name>
    <dbReference type="NCBI Taxonomy" id="151549"/>
    <lineage>
        <taxon>Eukaryota</taxon>
        <taxon>Metazoa</taxon>
        <taxon>Ecdysozoa</taxon>
        <taxon>Arthropoda</taxon>
        <taxon>Hexapoda</taxon>
        <taxon>Insecta</taxon>
        <taxon>Pterygota</taxon>
        <taxon>Neoptera</taxon>
        <taxon>Endopterygota</taxon>
        <taxon>Lepidoptera</taxon>
        <taxon>Glossata</taxon>
        <taxon>Ditrysia</taxon>
        <taxon>Tineoidea</taxon>
        <taxon>Psychidae</taxon>
        <taxon>Oiketicinae</taxon>
        <taxon>Eumeta</taxon>
    </lineage>
</organism>
<proteinExistence type="predicted"/>
<evidence type="ECO:0000313" key="2">
    <source>
        <dbReference type="Proteomes" id="UP000299102"/>
    </source>
</evidence>
<comment type="caution">
    <text evidence="1">The sequence shown here is derived from an EMBL/GenBank/DDBJ whole genome shotgun (WGS) entry which is preliminary data.</text>
</comment>
<gene>
    <name evidence="1" type="ORF">EVAR_19664_1</name>
</gene>
<dbReference type="STRING" id="151549.A0A4C1V3I3"/>
<dbReference type="AlphaFoldDB" id="A0A4C1V3I3"/>
<accession>A0A4C1V3I3</accession>
<name>A0A4C1V3I3_EUMVA</name>
<dbReference type="Proteomes" id="UP000299102">
    <property type="component" value="Unassembled WGS sequence"/>
</dbReference>
<dbReference type="EMBL" id="BGZK01000265">
    <property type="protein sequence ID" value="GBP32812.1"/>
    <property type="molecule type" value="Genomic_DNA"/>
</dbReference>
<evidence type="ECO:0000313" key="1">
    <source>
        <dbReference type="EMBL" id="GBP32812.1"/>
    </source>
</evidence>
<keyword evidence="2" id="KW-1185">Reference proteome</keyword>
<protein>
    <submittedName>
        <fullName evidence="1">Uncharacterized protein</fullName>
    </submittedName>
</protein>
<dbReference type="PANTHER" id="PTHR45749:SF23">
    <property type="entry name" value="ZINC FINGER MYM-TYPE PROTEIN 1-LIKE"/>
    <property type="match status" value="1"/>
</dbReference>